<keyword evidence="3" id="KW-1185">Reference proteome</keyword>
<sequence>MKRQAIMVIAASLLIPFSHAKESAEESCKSAAELYAEGDLDNALEDARWCVTLMEQQQQAQTNTFFKDEIGGYRGSELEQQNAMGMNVVTRQYRKGDKSINVTLNSGGGGTAMQAFSALAQFGMQAGAGQKVRIQKRTAMTSMENNNASVSVNLRSGGMLMFESSSASMDEVLAFAREFPIAEMDDSQG</sequence>
<keyword evidence="1" id="KW-0732">Signal</keyword>
<reference evidence="2 3" key="1">
    <citation type="submission" date="2020-03" db="EMBL/GenBank/DDBJ databases">
        <title>Alteromonas ponticola sp. nov., isolated from seawater.</title>
        <authorList>
            <person name="Yoon J.-H."/>
            <person name="Kim Y.-O."/>
        </authorList>
    </citation>
    <scope>NUCLEOTIDE SEQUENCE [LARGE SCALE GENOMIC DNA]</scope>
    <source>
        <strain evidence="2 3">MYP5</strain>
    </source>
</reference>
<protein>
    <recommendedName>
        <fullName evidence="4">DUF4252 domain-containing protein</fullName>
    </recommendedName>
</protein>
<dbReference type="Proteomes" id="UP000709336">
    <property type="component" value="Unassembled WGS sequence"/>
</dbReference>
<dbReference type="RefSeq" id="WP_169210105.1">
    <property type="nucleotide sequence ID" value="NZ_JAATNW010000003.1"/>
</dbReference>
<evidence type="ECO:0000256" key="1">
    <source>
        <dbReference type="SAM" id="SignalP"/>
    </source>
</evidence>
<accession>A0ABX1QZ96</accession>
<feature type="chain" id="PRO_5045067470" description="DUF4252 domain-containing protein" evidence="1">
    <location>
        <begin position="21"/>
        <end position="189"/>
    </location>
</feature>
<feature type="signal peptide" evidence="1">
    <location>
        <begin position="1"/>
        <end position="20"/>
    </location>
</feature>
<organism evidence="2 3">
    <name type="scientific">Alteromonas ponticola</name>
    <dbReference type="NCBI Taxonomy" id="2720613"/>
    <lineage>
        <taxon>Bacteria</taxon>
        <taxon>Pseudomonadati</taxon>
        <taxon>Pseudomonadota</taxon>
        <taxon>Gammaproteobacteria</taxon>
        <taxon>Alteromonadales</taxon>
        <taxon>Alteromonadaceae</taxon>
        <taxon>Alteromonas/Salinimonas group</taxon>
        <taxon>Alteromonas</taxon>
    </lineage>
</organism>
<proteinExistence type="predicted"/>
<comment type="caution">
    <text evidence="2">The sequence shown here is derived from an EMBL/GenBank/DDBJ whole genome shotgun (WGS) entry which is preliminary data.</text>
</comment>
<evidence type="ECO:0008006" key="4">
    <source>
        <dbReference type="Google" id="ProtNLM"/>
    </source>
</evidence>
<evidence type="ECO:0000313" key="2">
    <source>
        <dbReference type="EMBL" id="NMH59537.1"/>
    </source>
</evidence>
<dbReference type="EMBL" id="JAATNW010000003">
    <property type="protein sequence ID" value="NMH59537.1"/>
    <property type="molecule type" value="Genomic_DNA"/>
</dbReference>
<evidence type="ECO:0000313" key="3">
    <source>
        <dbReference type="Proteomes" id="UP000709336"/>
    </source>
</evidence>
<gene>
    <name evidence="2" type="ORF">HCJ96_05860</name>
</gene>
<name>A0ABX1QZ96_9ALTE</name>